<dbReference type="Gene3D" id="3.30.1490.150">
    <property type="entry name" value="Hypothetical protein ph0010, domain 2"/>
    <property type="match status" value="1"/>
</dbReference>
<dbReference type="Pfam" id="PF01871">
    <property type="entry name" value="AMMECR1"/>
    <property type="match status" value="1"/>
</dbReference>
<reference evidence="2" key="1">
    <citation type="journal article" date="2015" name="Nature">
        <title>Complex archaea that bridge the gap between prokaryotes and eukaryotes.</title>
        <authorList>
            <person name="Spang A."/>
            <person name="Saw J.H."/>
            <person name="Jorgensen S.L."/>
            <person name="Zaremba-Niedzwiedzka K."/>
            <person name="Martijn J."/>
            <person name="Lind A.E."/>
            <person name="van Eijk R."/>
            <person name="Schleper C."/>
            <person name="Guy L."/>
            <person name="Ettema T.J."/>
        </authorList>
    </citation>
    <scope>NUCLEOTIDE SEQUENCE</scope>
</reference>
<proteinExistence type="predicted"/>
<dbReference type="InterPro" id="IPR036071">
    <property type="entry name" value="AMMECR1_dom_sf"/>
</dbReference>
<evidence type="ECO:0000313" key="2">
    <source>
        <dbReference type="EMBL" id="KKM23265.1"/>
    </source>
</evidence>
<dbReference type="PANTHER" id="PTHR13016">
    <property type="entry name" value="AMMECR1 HOMOLOG"/>
    <property type="match status" value="1"/>
</dbReference>
<dbReference type="Gene3D" id="3.30.700.20">
    <property type="entry name" value="Hypothetical protein ph0010, domain 1"/>
    <property type="match status" value="1"/>
</dbReference>
<dbReference type="PROSITE" id="PS51112">
    <property type="entry name" value="AMMECR1"/>
    <property type="match status" value="1"/>
</dbReference>
<sequence>MDPDNFPSRLAGEAIREYLRTGKVISLPSEIPKEFQKQAGVFVSLHQRGKLRGCIGTYLPQQKNIASEIVKNAISAATTDPRFPAVRGSELDELEISVDVLSPPEPVASKEALDPDKYGVIVSKGWQRGLLLPNLEGVNTVQQQLTIAKQKAGLSGIPDENVEIQRFTVARYKQND</sequence>
<dbReference type="PANTHER" id="PTHR13016:SF0">
    <property type="entry name" value="AMME SYNDROME CANDIDATE GENE 1 PROTEIN"/>
    <property type="match status" value="1"/>
</dbReference>
<organism evidence="2">
    <name type="scientific">marine sediment metagenome</name>
    <dbReference type="NCBI Taxonomy" id="412755"/>
    <lineage>
        <taxon>unclassified sequences</taxon>
        <taxon>metagenomes</taxon>
        <taxon>ecological metagenomes</taxon>
    </lineage>
</organism>
<evidence type="ECO:0000259" key="1">
    <source>
        <dbReference type="PROSITE" id="PS51112"/>
    </source>
</evidence>
<accession>A0A0F9L6J7</accession>
<dbReference type="NCBIfam" id="TIGR04335">
    <property type="entry name" value="AmmeMemoSam_A"/>
    <property type="match status" value="1"/>
</dbReference>
<feature type="domain" description="AMMECR1" evidence="1">
    <location>
        <begin position="2"/>
        <end position="176"/>
    </location>
</feature>
<name>A0A0F9L6J7_9ZZZZ</name>
<dbReference type="AlphaFoldDB" id="A0A0F9L6J7"/>
<comment type="caution">
    <text evidence="2">The sequence shown here is derived from an EMBL/GenBank/DDBJ whole genome shotgun (WGS) entry which is preliminary data.</text>
</comment>
<dbReference type="InterPro" id="IPR027485">
    <property type="entry name" value="AMMECR1_N"/>
</dbReference>
<dbReference type="InterPro" id="IPR002733">
    <property type="entry name" value="AMMECR1_domain"/>
</dbReference>
<dbReference type="EMBL" id="LAZR01013161">
    <property type="protein sequence ID" value="KKM23265.1"/>
    <property type="molecule type" value="Genomic_DNA"/>
</dbReference>
<dbReference type="InterPro" id="IPR027623">
    <property type="entry name" value="AmmeMemoSam_A"/>
</dbReference>
<gene>
    <name evidence="2" type="ORF">LCGC14_1616950</name>
</gene>
<dbReference type="SUPFAM" id="SSF143447">
    <property type="entry name" value="AMMECR1-like"/>
    <property type="match status" value="1"/>
</dbReference>
<dbReference type="InterPro" id="IPR023473">
    <property type="entry name" value="AMMECR1"/>
</dbReference>
<dbReference type="NCBIfam" id="TIGR00296">
    <property type="entry name" value="TIGR00296 family protein"/>
    <property type="match status" value="1"/>
</dbReference>
<protein>
    <recommendedName>
        <fullName evidence="1">AMMECR1 domain-containing protein</fullName>
    </recommendedName>
</protein>